<evidence type="ECO:0000313" key="7">
    <source>
        <dbReference type="Proteomes" id="UP000199095"/>
    </source>
</evidence>
<feature type="region of interest" description="Disordered" evidence="2">
    <location>
        <begin position="162"/>
        <end position="194"/>
    </location>
</feature>
<dbReference type="SMART" id="SM00257">
    <property type="entry name" value="LysM"/>
    <property type="match status" value="1"/>
</dbReference>
<dbReference type="Pfam" id="PF07501">
    <property type="entry name" value="G5"/>
    <property type="match status" value="1"/>
</dbReference>
<dbReference type="SUPFAM" id="SSF51261">
    <property type="entry name" value="Duplicated hybrid motif"/>
    <property type="match status" value="1"/>
</dbReference>
<keyword evidence="1 3" id="KW-0732">Signal</keyword>
<dbReference type="STRING" id="237682.SAMN05421676_10368"/>
<feature type="compositionally biased region" description="Basic and acidic residues" evidence="2">
    <location>
        <begin position="178"/>
        <end position="193"/>
    </location>
</feature>
<feature type="domain" description="G5" evidence="4">
    <location>
        <begin position="290"/>
        <end position="370"/>
    </location>
</feature>
<evidence type="ECO:0000313" key="6">
    <source>
        <dbReference type="EMBL" id="SET15641.1"/>
    </source>
</evidence>
<dbReference type="SUPFAM" id="SSF54106">
    <property type="entry name" value="LysM domain"/>
    <property type="match status" value="1"/>
</dbReference>
<dbReference type="PANTHER" id="PTHR21666">
    <property type="entry name" value="PEPTIDASE-RELATED"/>
    <property type="match status" value="1"/>
</dbReference>
<dbReference type="PROSITE" id="PS51782">
    <property type="entry name" value="LYSM"/>
    <property type="match status" value="1"/>
</dbReference>
<dbReference type="Pfam" id="PF01551">
    <property type="entry name" value="Peptidase_M23"/>
    <property type="match status" value="1"/>
</dbReference>
<keyword evidence="7" id="KW-1185">Reference proteome</keyword>
<dbReference type="InterPro" id="IPR036779">
    <property type="entry name" value="LysM_dom_sf"/>
</dbReference>
<dbReference type="SMART" id="SM01208">
    <property type="entry name" value="G5"/>
    <property type="match status" value="1"/>
</dbReference>
<feature type="region of interest" description="Disordered" evidence="2">
    <location>
        <begin position="367"/>
        <end position="389"/>
    </location>
</feature>
<dbReference type="PROSITE" id="PS51109">
    <property type="entry name" value="G5"/>
    <property type="match status" value="1"/>
</dbReference>
<evidence type="ECO:0000256" key="2">
    <source>
        <dbReference type="SAM" id="MobiDB-lite"/>
    </source>
</evidence>
<dbReference type="Proteomes" id="UP000199095">
    <property type="component" value="Unassembled WGS sequence"/>
</dbReference>
<dbReference type="OrthoDB" id="9805070at2"/>
<feature type="chain" id="PRO_5011629134" evidence="3">
    <location>
        <begin position="35"/>
        <end position="510"/>
    </location>
</feature>
<feature type="domain" description="LysM" evidence="5">
    <location>
        <begin position="238"/>
        <end position="283"/>
    </location>
</feature>
<dbReference type="InterPro" id="IPR016047">
    <property type="entry name" value="M23ase_b-sheet_dom"/>
</dbReference>
<feature type="signal peptide" evidence="3">
    <location>
        <begin position="1"/>
        <end position="34"/>
    </location>
</feature>
<dbReference type="Gene3D" id="2.70.70.10">
    <property type="entry name" value="Glucose Permease (Domain IIA)"/>
    <property type="match status" value="1"/>
</dbReference>
<gene>
    <name evidence="6" type="ORF">SAMN05421676_10368</name>
</gene>
<evidence type="ECO:0000259" key="5">
    <source>
        <dbReference type="PROSITE" id="PS51782"/>
    </source>
</evidence>
<dbReference type="GO" id="GO:0004222">
    <property type="term" value="F:metalloendopeptidase activity"/>
    <property type="evidence" value="ECO:0007669"/>
    <property type="project" value="TreeGrafter"/>
</dbReference>
<dbReference type="EMBL" id="FOHJ01000003">
    <property type="protein sequence ID" value="SET15641.1"/>
    <property type="molecule type" value="Genomic_DNA"/>
</dbReference>
<evidence type="ECO:0000256" key="1">
    <source>
        <dbReference type="ARBA" id="ARBA00022729"/>
    </source>
</evidence>
<evidence type="ECO:0000259" key="4">
    <source>
        <dbReference type="PROSITE" id="PS51109"/>
    </source>
</evidence>
<keyword evidence="6" id="KW-0378">Hydrolase</keyword>
<reference evidence="7" key="1">
    <citation type="submission" date="2016-10" db="EMBL/GenBank/DDBJ databases">
        <authorList>
            <person name="Varghese N."/>
            <person name="Submissions S."/>
        </authorList>
    </citation>
    <scope>NUCLEOTIDE SEQUENCE [LARGE SCALE GENOMIC DNA]</scope>
    <source>
        <strain evidence="7">CGMCC 1.3566</strain>
    </source>
</reference>
<name>A0A1I0C9J3_9BACI</name>
<sequence>MRIPFMKRKSSFMNDKIIFLLAVALFLSFSTVHAETTTFPKVYHVYVSGEHIGTVGDKEIVESFLNEQIEKEEKNYDGLNLGVNENITYISEYAFEPTFNNEKVLNQLLDNVTFSVQAQKLIVGEEEIGYFKNKETIKELLTAFQSKYMNEKQLKQAQEENLLNTEVKEDEENASSNEKTEENNEKKDQKELSAGDAKIVEVSLSEDIHIEEEQVQPNELLTVEQGLKLLEKDTSKEKVHIIQKGEALRSVANEYDLSMDEIFDLNPDLDSDQILQVGQEVQVMEKEPVVNLITVVEEVKEEAIDFETEYKKTSDLYVGEQEVKQQGKKGKKKVRYKLEKQNGKVTKRTVVDEEVLEKPVDKLVLKGTKSKPSVQSSGGTSGSAREGSGQFQWPAAGGIITSYMGPRGGGYHSGIDISGVSNRTIYAAAGGVVTTAGYQNNGYGNRVVIKHKNGYKTTYSHLSSISVNSGQNVKKGQPIGVMGETGNSTGVHLHFEILSNGSYINPMSYY</sequence>
<dbReference type="Gene3D" id="3.10.350.10">
    <property type="entry name" value="LysM domain"/>
    <property type="match status" value="1"/>
</dbReference>
<dbReference type="CDD" id="cd00118">
    <property type="entry name" value="LysM"/>
    <property type="match status" value="1"/>
</dbReference>
<dbReference type="Pfam" id="PF01476">
    <property type="entry name" value="LysM"/>
    <property type="match status" value="1"/>
</dbReference>
<proteinExistence type="predicted"/>
<dbReference type="CDD" id="cd12797">
    <property type="entry name" value="M23_peptidase"/>
    <property type="match status" value="1"/>
</dbReference>
<dbReference type="RefSeq" id="WP_093132647.1">
    <property type="nucleotide sequence ID" value="NZ_FOHJ01000003.1"/>
</dbReference>
<dbReference type="InterPro" id="IPR011055">
    <property type="entry name" value="Dup_hybrid_motif"/>
</dbReference>
<accession>A0A1I0C9J3</accession>
<dbReference type="PANTHER" id="PTHR21666:SF270">
    <property type="entry name" value="MUREIN HYDROLASE ACTIVATOR ENVC"/>
    <property type="match status" value="1"/>
</dbReference>
<dbReference type="InterPro" id="IPR011098">
    <property type="entry name" value="G5_dom"/>
</dbReference>
<dbReference type="InterPro" id="IPR018392">
    <property type="entry name" value="LysM"/>
</dbReference>
<dbReference type="Gene3D" id="2.20.230.10">
    <property type="entry name" value="Resuscitation-promoting factor rpfb"/>
    <property type="match status" value="1"/>
</dbReference>
<dbReference type="AlphaFoldDB" id="A0A1I0C9J3"/>
<organism evidence="6 7">
    <name type="scientific">Salinibacillus kushneri</name>
    <dbReference type="NCBI Taxonomy" id="237682"/>
    <lineage>
        <taxon>Bacteria</taxon>
        <taxon>Bacillati</taxon>
        <taxon>Bacillota</taxon>
        <taxon>Bacilli</taxon>
        <taxon>Bacillales</taxon>
        <taxon>Bacillaceae</taxon>
        <taxon>Salinibacillus</taxon>
    </lineage>
</organism>
<dbReference type="InterPro" id="IPR050570">
    <property type="entry name" value="Cell_wall_metabolism_enzyme"/>
</dbReference>
<evidence type="ECO:0000256" key="3">
    <source>
        <dbReference type="SAM" id="SignalP"/>
    </source>
</evidence>
<protein>
    <submittedName>
        <fullName evidence="6">Murein DD-endopeptidase MepM and murein hydrolase activator NlpD, contain LysM domain</fullName>
    </submittedName>
</protein>